<dbReference type="InterPro" id="IPR018392">
    <property type="entry name" value="LysM"/>
</dbReference>
<organism evidence="5 6">
    <name type="scientific">Virgibacillus phasianinus</name>
    <dbReference type="NCBI Taxonomy" id="2017483"/>
    <lineage>
        <taxon>Bacteria</taxon>
        <taxon>Bacillati</taxon>
        <taxon>Bacillota</taxon>
        <taxon>Bacilli</taxon>
        <taxon>Bacillales</taxon>
        <taxon>Bacillaceae</taxon>
        <taxon>Virgibacillus</taxon>
    </lineage>
</organism>
<dbReference type="Pfam" id="PF01476">
    <property type="entry name" value="LysM"/>
    <property type="match status" value="2"/>
</dbReference>
<evidence type="ECO:0000313" key="5">
    <source>
        <dbReference type="EMBL" id="ASK64075.1"/>
    </source>
</evidence>
<dbReference type="InterPro" id="IPR017853">
    <property type="entry name" value="GH"/>
</dbReference>
<dbReference type="GO" id="GO:0070492">
    <property type="term" value="F:oligosaccharide binding"/>
    <property type="evidence" value="ECO:0007669"/>
    <property type="project" value="TreeGrafter"/>
</dbReference>
<dbReference type="CDD" id="cd00118">
    <property type="entry name" value="LysM"/>
    <property type="match status" value="2"/>
</dbReference>
<sequence>MFIYVVKPGDSLYTIGQKYAVSIDMIRLVNGLVSPEIVPGQALLIHTFIYIVQPGDSLHQIAQMAYVSLDRLMSANPGLDPDNLLPGMEVVIPEHPDYVASTLGYTYITGSEDDQEIIRNYAPYATYYPFFEYHFSSDGSLSQLDDLEAIETAWTVETAPLATITNLTPTGFSSDLTHQMLHDSSSRQTLIDNIYRLVSTRGYAGVHIDFERIPAEDRDRFSTFLSELKERLEQKELLLTIAVPPKTSEDIPWQKGYDYGAIGSVVDFMLIMAYDWHHSGSVPGPIAPIEQVRQTIEFCLTRVSRQKILLGIPLYGYDWTVPYNPETVATAISNQNAVELAISHGAPIQYSKKFESPYFNYVDQIGQRHVVWFEDSRSIAEKNKLIKEYGLLGLGAWQLSLGFAQGPWLLVEFFKVRNVV</sequence>
<evidence type="ECO:0000313" key="6">
    <source>
        <dbReference type="Proteomes" id="UP000198312"/>
    </source>
</evidence>
<dbReference type="CDD" id="cd02874">
    <property type="entry name" value="GH18_CFLE_spore_hydrolase"/>
    <property type="match status" value="1"/>
</dbReference>
<dbReference type="Gene3D" id="3.10.350.10">
    <property type="entry name" value="LysM domain"/>
    <property type="match status" value="2"/>
</dbReference>
<reference evidence="5 6" key="1">
    <citation type="submission" date="2017-07" db="EMBL/GenBank/DDBJ databases">
        <title>Virgibacillus sp. LM2416.</title>
        <authorList>
            <person name="Tak E.J."/>
            <person name="Bae J.-W."/>
        </authorList>
    </citation>
    <scope>NUCLEOTIDE SEQUENCE [LARGE SCALE GENOMIC DNA]</scope>
    <source>
        <strain evidence="5 6">LM2416</strain>
    </source>
</reference>
<dbReference type="AlphaFoldDB" id="A0A220U7R3"/>
<dbReference type="GO" id="GO:0012505">
    <property type="term" value="C:endomembrane system"/>
    <property type="evidence" value="ECO:0007669"/>
    <property type="project" value="TreeGrafter"/>
</dbReference>
<dbReference type="Proteomes" id="UP000198312">
    <property type="component" value="Chromosome"/>
</dbReference>
<dbReference type="OrthoDB" id="9769314at2"/>
<dbReference type="RefSeq" id="WP_089063333.1">
    <property type="nucleotide sequence ID" value="NZ_CP022315.1"/>
</dbReference>
<evidence type="ECO:0000256" key="2">
    <source>
        <dbReference type="ARBA" id="ARBA00023295"/>
    </source>
</evidence>
<dbReference type="Pfam" id="PF00704">
    <property type="entry name" value="Glyco_hydro_18"/>
    <property type="match status" value="1"/>
</dbReference>
<dbReference type="GO" id="GO:0008061">
    <property type="term" value="F:chitin binding"/>
    <property type="evidence" value="ECO:0007669"/>
    <property type="project" value="InterPro"/>
</dbReference>
<dbReference type="SUPFAM" id="SSF51445">
    <property type="entry name" value="(Trans)glycosidases"/>
    <property type="match status" value="1"/>
</dbReference>
<dbReference type="InterPro" id="IPR036779">
    <property type="entry name" value="LysM_dom_sf"/>
</dbReference>
<dbReference type="Gene3D" id="3.20.20.80">
    <property type="entry name" value="Glycosidases"/>
    <property type="match status" value="1"/>
</dbReference>
<dbReference type="SUPFAM" id="SSF54106">
    <property type="entry name" value="LysM domain"/>
    <property type="match status" value="2"/>
</dbReference>
<dbReference type="PANTHER" id="PTHR46066">
    <property type="entry name" value="CHITINASE DOMAIN-CONTAINING PROTEIN 1 FAMILY MEMBER"/>
    <property type="match status" value="1"/>
</dbReference>
<feature type="domain" description="LysM" evidence="3">
    <location>
        <begin position="48"/>
        <end position="92"/>
    </location>
</feature>
<proteinExistence type="predicted"/>
<keyword evidence="6" id="KW-1185">Reference proteome</keyword>
<dbReference type="KEGG" id="vil:CFK37_18890"/>
<protein>
    <submittedName>
        <fullName evidence="5">Sporulation protein</fullName>
    </submittedName>
</protein>
<dbReference type="InterPro" id="IPR041704">
    <property type="entry name" value="CFLE_GH18"/>
</dbReference>
<dbReference type="InterPro" id="IPR029070">
    <property type="entry name" value="Chitinase_insertion_sf"/>
</dbReference>
<dbReference type="InterPro" id="IPR001223">
    <property type="entry name" value="Glyco_hydro18_cat"/>
</dbReference>
<dbReference type="SMART" id="SM00257">
    <property type="entry name" value="LysM"/>
    <property type="match status" value="2"/>
</dbReference>
<evidence type="ECO:0000259" key="4">
    <source>
        <dbReference type="PROSITE" id="PS51910"/>
    </source>
</evidence>
<dbReference type="PANTHER" id="PTHR46066:SF2">
    <property type="entry name" value="CHITINASE DOMAIN-CONTAINING PROTEIN 1"/>
    <property type="match status" value="1"/>
</dbReference>
<keyword evidence="1" id="KW-0378">Hydrolase</keyword>
<evidence type="ECO:0000259" key="3">
    <source>
        <dbReference type="PROSITE" id="PS51782"/>
    </source>
</evidence>
<dbReference type="InterPro" id="IPR011583">
    <property type="entry name" value="Chitinase_II/V-like_cat"/>
</dbReference>
<evidence type="ECO:0000256" key="1">
    <source>
        <dbReference type="ARBA" id="ARBA00022801"/>
    </source>
</evidence>
<dbReference type="SMART" id="SM00636">
    <property type="entry name" value="Glyco_18"/>
    <property type="match status" value="1"/>
</dbReference>
<name>A0A220U7R3_9BACI</name>
<dbReference type="GO" id="GO:0016798">
    <property type="term" value="F:hydrolase activity, acting on glycosyl bonds"/>
    <property type="evidence" value="ECO:0007669"/>
    <property type="project" value="UniProtKB-KW"/>
</dbReference>
<dbReference type="Gene3D" id="3.10.50.10">
    <property type="match status" value="1"/>
</dbReference>
<dbReference type="PROSITE" id="PS51782">
    <property type="entry name" value="LYSM"/>
    <property type="match status" value="2"/>
</dbReference>
<feature type="domain" description="LysM" evidence="3">
    <location>
        <begin position="2"/>
        <end position="45"/>
    </location>
</feature>
<keyword evidence="2" id="KW-0326">Glycosidase</keyword>
<dbReference type="GO" id="GO:0005975">
    <property type="term" value="P:carbohydrate metabolic process"/>
    <property type="evidence" value="ECO:0007669"/>
    <property type="project" value="InterPro"/>
</dbReference>
<gene>
    <name evidence="5" type="ORF">CFK37_18890</name>
</gene>
<dbReference type="EMBL" id="CP022315">
    <property type="protein sequence ID" value="ASK64075.1"/>
    <property type="molecule type" value="Genomic_DNA"/>
</dbReference>
<accession>A0A220U7R3</accession>
<dbReference type="PROSITE" id="PS51910">
    <property type="entry name" value="GH18_2"/>
    <property type="match status" value="1"/>
</dbReference>
<feature type="domain" description="GH18" evidence="4">
    <location>
        <begin position="100"/>
        <end position="420"/>
    </location>
</feature>